<reference evidence="3" key="1">
    <citation type="journal article" date="2023" name="Mol. Phylogenet. Evol.">
        <title>Genome-scale phylogeny and comparative genomics of the fungal order Sordariales.</title>
        <authorList>
            <person name="Hensen N."/>
            <person name="Bonometti L."/>
            <person name="Westerberg I."/>
            <person name="Brannstrom I.O."/>
            <person name="Guillou S."/>
            <person name="Cros-Aarteil S."/>
            <person name="Calhoun S."/>
            <person name="Haridas S."/>
            <person name="Kuo A."/>
            <person name="Mondo S."/>
            <person name="Pangilinan J."/>
            <person name="Riley R."/>
            <person name="LaButti K."/>
            <person name="Andreopoulos B."/>
            <person name="Lipzen A."/>
            <person name="Chen C."/>
            <person name="Yan M."/>
            <person name="Daum C."/>
            <person name="Ng V."/>
            <person name="Clum A."/>
            <person name="Steindorff A."/>
            <person name="Ohm R.A."/>
            <person name="Martin F."/>
            <person name="Silar P."/>
            <person name="Natvig D.O."/>
            <person name="Lalanne C."/>
            <person name="Gautier V."/>
            <person name="Ament-Velasquez S.L."/>
            <person name="Kruys A."/>
            <person name="Hutchinson M.I."/>
            <person name="Powell A.J."/>
            <person name="Barry K."/>
            <person name="Miller A.N."/>
            <person name="Grigoriev I.V."/>
            <person name="Debuchy R."/>
            <person name="Gladieux P."/>
            <person name="Hiltunen Thoren M."/>
            <person name="Johannesson H."/>
        </authorList>
    </citation>
    <scope>NUCLEOTIDE SEQUENCE [LARGE SCALE GENOMIC DNA]</scope>
    <source>
        <strain evidence="3">CBS 284.82</strain>
    </source>
</reference>
<dbReference type="AlphaFoldDB" id="A0AAN6PC37"/>
<sequence>MPQTSMAKNAAGEGANPGELTRDNLQQFTAAERRERAHRRGRSTPSPEPDFHTYQSEDSYVSPPRGGDKSGSGQEETPCRDHVSDQQPADVPATSEASLADQYTDKPVEDWGDPPFETSSAHNDPDITNPSHSGGLEEAMPNPGHQPAHRSILYHRPNIPRHPPPQQAPPEHESPTTSANPAPHFPPNFPAYHCTQNMNEIAAYLANASYVAALGGPPLADLKYGIIVVPVGEESLLFGRPPDFVASHEFLDAVDDANRDYDRALRMHDPGEDSEEFKRGRFEDGFGSVSVGAHRNVEVGPGREGKGEGEGGGGEVP</sequence>
<protein>
    <submittedName>
        <fullName evidence="2">Uncharacterized protein</fullName>
    </submittedName>
</protein>
<keyword evidence="3" id="KW-1185">Reference proteome</keyword>
<accession>A0AAN6PC37</accession>
<dbReference type="Proteomes" id="UP001303115">
    <property type="component" value="Unassembled WGS sequence"/>
</dbReference>
<feature type="compositionally biased region" description="Basic and acidic residues" evidence="1">
    <location>
        <begin position="295"/>
        <end position="309"/>
    </location>
</feature>
<feature type="region of interest" description="Disordered" evidence="1">
    <location>
        <begin position="1"/>
        <end position="188"/>
    </location>
</feature>
<comment type="caution">
    <text evidence="2">The sequence shown here is derived from an EMBL/GenBank/DDBJ whole genome shotgun (WGS) entry which is preliminary data.</text>
</comment>
<name>A0AAN6PC37_9PEZI</name>
<proteinExistence type="predicted"/>
<evidence type="ECO:0000313" key="3">
    <source>
        <dbReference type="Proteomes" id="UP001303115"/>
    </source>
</evidence>
<dbReference type="EMBL" id="MU854497">
    <property type="protein sequence ID" value="KAK4034043.1"/>
    <property type="molecule type" value="Genomic_DNA"/>
</dbReference>
<gene>
    <name evidence="2" type="ORF">C8A01DRAFT_39472</name>
</gene>
<feature type="compositionally biased region" description="Polar residues" evidence="1">
    <location>
        <begin position="117"/>
        <end position="132"/>
    </location>
</feature>
<evidence type="ECO:0000313" key="2">
    <source>
        <dbReference type="EMBL" id="KAK4034043.1"/>
    </source>
</evidence>
<evidence type="ECO:0000256" key="1">
    <source>
        <dbReference type="SAM" id="MobiDB-lite"/>
    </source>
</evidence>
<organism evidence="2 3">
    <name type="scientific">Parachaetomium inaequale</name>
    <dbReference type="NCBI Taxonomy" id="2588326"/>
    <lineage>
        <taxon>Eukaryota</taxon>
        <taxon>Fungi</taxon>
        <taxon>Dikarya</taxon>
        <taxon>Ascomycota</taxon>
        <taxon>Pezizomycotina</taxon>
        <taxon>Sordariomycetes</taxon>
        <taxon>Sordariomycetidae</taxon>
        <taxon>Sordariales</taxon>
        <taxon>Chaetomiaceae</taxon>
        <taxon>Parachaetomium</taxon>
    </lineage>
</organism>
<feature type="region of interest" description="Disordered" evidence="1">
    <location>
        <begin position="287"/>
        <end position="317"/>
    </location>
</feature>